<gene>
    <name evidence="2" type="ORF">GCM10009682_00370</name>
</gene>
<evidence type="ECO:0000256" key="1">
    <source>
        <dbReference type="SAM" id="MobiDB-lite"/>
    </source>
</evidence>
<evidence type="ECO:0000313" key="3">
    <source>
        <dbReference type="Proteomes" id="UP001500218"/>
    </source>
</evidence>
<protein>
    <submittedName>
        <fullName evidence="2">Uncharacterized protein</fullName>
    </submittedName>
</protein>
<dbReference type="EMBL" id="BAAALT010000001">
    <property type="protein sequence ID" value="GAA1782038.1"/>
    <property type="molecule type" value="Genomic_DNA"/>
</dbReference>
<comment type="caution">
    <text evidence="2">The sequence shown here is derived from an EMBL/GenBank/DDBJ whole genome shotgun (WGS) entry which is preliminary data.</text>
</comment>
<name>A0ABN2LAW2_9ACTN</name>
<reference evidence="2 3" key="1">
    <citation type="journal article" date="2019" name="Int. J. Syst. Evol. Microbiol.">
        <title>The Global Catalogue of Microorganisms (GCM) 10K type strain sequencing project: providing services to taxonomists for standard genome sequencing and annotation.</title>
        <authorList>
            <consortium name="The Broad Institute Genomics Platform"/>
            <consortium name="The Broad Institute Genome Sequencing Center for Infectious Disease"/>
            <person name="Wu L."/>
            <person name="Ma J."/>
        </authorList>
    </citation>
    <scope>NUCLEOTIDE SEQUENCE [LARGE SCALE GENOMIC DNA]</scope>
    <source>
        <strain evidence="2 3">JCM 13250</strain>
    </source>
</reference>
<keyword evidence="3" id="KW-1185">Reference proteome</keyword>
<organism evidence="2 3">
    <name type="scientific">Luedemannella flava</name>
    <dbReference type="NCBI Taxonomy" id="349316"/>
    <lineage>
        <taxon>Bacteria</taxon>
        <taxon>Bacillati</taxon>
        <taxon>Actinomycetota</taxon>
        <taxon>Actinomycetes</taxon>
        <taxon>Micromonosporales</taxon>
        <taxon>Micromonosporaceae</taxon>
        <taxon>Luedemannella</taxon>
    </lineage>
</organism>
<dbReference type="RefSeq" id="WP_344124937.1">
    <property type="nucleotide sequence ID" value="NZ_BAAALT010000001.1"/>
</dbReference>
<feature type="region of interest" description="Disordered" evidence="1">
    <location>
        <begin position="144"/>
        <end position="182"/>
    </location>
</feature>
<evidence type="ECO:0000313" key="2">
    <source>
        <dbReference type="EMBL" id="GAA1782038.1"/>
    </source>
</evidence>
<proteinExistence type="predicted"/>
<accession>A0ABN2LAW2</accession>
<dbReference type="Proteomes" id="UP001500218">
    <property type="component" value="Unassembled WGS sequence"/>
</dbReference>
<sequence length="182" mass="19923">MSQGERRPAADDADRVAASLGEWIDAASFADRDADQVTGLLVDAVVEWGRTRHWRVYRRAPSVVPLPAPYSDRFSVVDVGIARAGAAPIVVEVDSSDRQRTLDKLVAEARAGRVALWVRWGRGPFRPPPPPVRLVTCVVTSRRDPATGRRLHSSRSDRLPAPQHSDVDLDAAEQGDLFGGEQ</sequence>